<feature type="chain" id="PRO_5044998127" description="Cutinase" evidence="8">
    <location>
        <begin position="19"/>
        <end position="200"/>
    </location>
</feature>
<evidence type="ECO:0000256" key="8">
    <source>
        <dbReference type="RuleBase" id="RU361263"/>
    </source>
</evidence>
<evidence type="ECO:0000256" key="2">
    <source>
        <dbReference type="ARBA" id="ARBA00007534"/>
    </source>
</evidence>
<dbReference type="EMBL" id="MVIC01000023">
    <property type="protein sequence ID" value="ORB13606.1"/>
    <property type="molecule type" value="Genomic_DNA"/>
</dbReference>
<evidence type="ECO:0000256" key="4">
    <source>
        <dbReference type="ARBA" id="ARBA00022525"/>
    </source>
</evidence>
<evidence type="ECO:0000313" key="9">
    <source>
        <dbReference type="EMBL" id="ORB13606.1"/>
    </source>
</evidence>
<reference evidence="9 10" key="1">
    <citation type="submission" date="2017-02" db="EMBL/GenBank/DDBJ databases">
        <title>The new phylogeny of genus Mycobacterium.</title>
        <authorList>
            <person name="Tortoli E."/>
            <person name="Trovato A."/>
            <person name="Cirillo D.M."/>
        </authorList>
    </citation>
    <scope>NUCLEOTIDE SEQUENCE [LARGE SCALE GENOMIC DNA]</scope>
    <source>
        <strain evidence="9 10">DSM 45145</strain>
    </source>
</reference>
<dbReference type="InterPro" id="IPR029058">
    <property type="entry name" value="AB_hydrolase_fold"/>
</dbReference>
<dbReference type="SMART" id="SM01110">
    <property type="entry name" value="Cutinase"/>
    <property type="match status" value="1"/>
</dbReference>
<proteinExistence type="inferred from homology"/>
<name>A0ABX3T575_9MYCO</name>
<evidence type="ECO:0000256" key="7">
    <source>
        <dbReference type="ARBA" id="ARBA00023157"/>
    </source>
</evidence>
<dbReference type="SUPFAM" id="SSF53474">
    <property type="entry name" value="alpha/beta-Hydrolases"/>
    <property type="match status" value="1"/>
</dbReference>
<dbReference type="PANTHER" id="PTHR33630:SF9">
    <property type="entry name" value="CUTINASE 4"/>
    <property type="match status" value="1"/>
</dbReference>
<evidence type="ECO:0000256" key="1">
    <source>
        <dbReference type="ARBA" id="ARBA00004613"/>
    </source>
</evidence>
<keyword evidence="10" id="KW-1185">Reference proteome</keyword>
<keyword evidence="7" id="KW-1015">Disulfide bond</keyword>
<protein>
    <recommendedName>
        <fullName evidence="8">Cutinase</fullName>
        <ecNumber evidence="8">3.1.1.-</ecNumber>
    </recommendedName>
</protein>
<gene>
    <name evidence="9" type="ORF">BST37_13165</name>
</gene>
<comment type="caution">
    <text evidence="9">The sequence shown here is derived from an EMBL/GenBank/DDBJ whole genome shotgun (WGS) entry which is preliminary data.</text>
</comment>
<keyword evidence="3 8" id="KW-0719">Serine esterase</keyword>
<dbReference type="Pfam" id="PF01083">
    <property type="entry name" value="Cutinase"/>
    <property type="match status" value="1"/>
</dbReference>
<dbReference type="PROSITE" id="PS00155">
    <property type="entry name" value="CUTINASE_1"/>
    <property type="match status" value="1"/>
</dbReference>
<keyword evidence="5 8" id="KW-0732">Signal</keyword>
<dbReference type="Proteomes" id="UP000192374">
    <property type="component" value="Unassembled WGS sequence"/>
</dbReference>
<comment type="function">
    <text evidence="8">Catalyzes the hydrolysis of complex carboxylic polyesters found in the cell wall of plants. Degrades cutin, a macromolecule that forms the structure of the plant cuticle.</text>
</comment>
<dbReference type="InterPro" id="IPR000675">
    <property type="entry name" value="Cutinase/axe"/>
</dbReference>
<comment type="subcellular location">
    <subcellularLocation>
        <location evidence="1 8">Secreted</location>
    </subcellularLocation>
</comment>
<dbReference type="Gene3D" id="3.40.50.1820">
    <property type="entry name" value="alpha/beta hydrolase"/>
    <property type="match status" value="1"/>
</dbReference>
<evidence type="ECO:0000256" key="6">
    <source>
        <dbReference type="ARBA" id="ARBA00022801"/>
    </source>
</evidence>
<comment type="similarity">
    <text evidence="2 8">Belongs to the cutinase family.</text>
</comment>
<dbReference type="InterPro" id="IPR043580">
    <property type="entry name" value="CUTINASE_1"/>
</dbReference>
<evidence type="ECO:0000313" key="10">
    <source>
        <dbReference type="Proteomes" id="UP000192374"/>
    </source>
</evidence>
<accession>A0ABX3T575</accession>
<evidence type="ECO:0000256" key="3">
    <source>
        <dbReference type="ARBA" id="ARBA00022487"/>
    </source>
</evidence>
<sequence>MFVALAVPAFTSSPAAAAACPDVEVVFARGTGEPPGIGSVGNAFVSSLRSQMPGKSVGTYGVSYPASYNFLAATTGANDASGHLQDMANKCPDTKLVLGGYSQGAAVVDIVTAAPVGGVGFTRPLPPDVADHVAAVAVFGNPSDHLGGVLSSLSPQYTAKTIDLCTGGDPVCSNGNTWSAHTGYVPTMTTQAARFVAARV</sequence>
<keyword evidence="4 8" id="KW-0964">Secreted</keyword>
<organism evidence="9 10">
    <name type="scientific">Mycobacterium noviomagense</name>
    <dbReference type="NCBI Taxonomy" id="459858"/>
    <lineage>
        <taxon>Bacteria</taxon>
        <taxon>Bacillati</taxon>
        <taxon>Actinomycetota</taxon>
        <taxon>Actinomycetes</taxon>
        <taxon>Mycobacteriales</taxon>
        <taxon>Mycobacteriaceae</taxon>
        <taxon>Mycobacterium</taxon>
    </lineage>
</organism>
<dbReference type="RefSeq" id="WP_232070463.1">
    <property type="nucleotide sequence ID" value="NZ_AP022583.1"/>
</dbReference>
<feature type="signal peptide" evidence="8">
    <location>
        <begin position="1"/>
        <end position="18"/>
    </location>
</feature>
<dbReference type="PANTHER" id="PTHR33630">
    <property type="entry name" value="CUTINASE RV1984C-RELATED-RELATED"/>
    <property type="match status" value="1"/>
</dbReference>
<dbReference type="EC" id="3.1.1.-" evidence="8"/>
<keyword evidence="6 8" id="KW-0378">Hydrolase</keyword>
<evidence type="ECO:0000256" key="5">
    <source>
        <dbReference type="ARBA" id="ARBA00022729"/>
    </source>
</evidence>